<protein>
    <submittedName>
        <fullName evidence="3">Nitrogen fixation protein NifZ</fullName>
    </submittedName>
</protein>
<evidence type="ECO:0000256" key="2">
    <source>
        <dbReference type="ARBA" id="ARBA00023231"/>
    </source>
</evidence>
<sequence length="80" mass="8996">MLEPRNPKYQWGQKVKTLIDLYNDGSYPDFPEEALLVGLGATGEIVQVGTHTDTNTPIYLIEFTERLVVGCLEEEISPLE</sequence>
<gene>
    <name evidence="3" type="ORF">V5F32_23070</name>
</gene>
<organism evidence="3 4">
    <name type="scientific">Xanthobacter oligotrophicus</name>
    <dbReference type="NCBI Taxonomy" id="2607286"/>
    <lineage>
        <taxon>Bacteria</taxon>
        <taxon>Pseudomonadati</taxon>
        <taxon>Pseudomonadota</taxon>
        <taxon>Alphaproteobacteria</taxon>
        <taxon>Hyphomicrobiales</taxon>
        <taxon>Xanthobacteraceae</taxon>
        <taxon>Xanthobacter</taxon>
    </lineage>
</organism>
<comment type="similarity">
    <text evidence="1">Belongs to the NifZ family.</text>
</comment>
<evidence type="ECO:0000256" key="1">
    <source>
        <dbReference type="ARBA" id="ARBA00008027"/>
    </source>
</evidence>
<dbReference type="RefSeq" id="WP_149576469.1">
    <property type="nucleotide sequence ID" value="NZ_JAKOAT010000003.1"/>
</dbReference>
<keyword evidence="2" id="KW-0535">Nitrogen fixation</keyword>
<dbReference type="Pfam" id="PF04319">
    <property type="entry name" value="NifZ"/>
    <property type="match status" value="1"/>
</dbReference>
<dbReference type="EMBL" id="JBAFVH010000020">
    <property type="protein sequence ID" value="MFG1375068.1"/>
    <property type="molecule type" value="Genomic_DNA"/>
</dbReference>
<dbReference type="Proteomes" id="UP001604002">
    <property type="component" value="Unassembled WGS sequence"/>
</dbReference>
<proteinExistence type="inferred from homology"/>
<dbReference type="InterPro" id="IPR007415">
    <property type="entry name" value="Nitrogenase_MoFe_mat_NifZ"/>
</dbReference>
<evidence type="ECO:0000313" key="4">
    <source>
        <dbReference type="Proteomes" id="UP001604002"/>
    </source>
</evidence>
<comment type="caution">
    <text evidence="3">The sequence shown here is derived from an EMBL/GenBank/DDBJ whole genome shotgun (WGS) entry which is preliminary data.</text>
</comment>
<keyword evidence="4" id="KW-1185">Reference proteome</keyword>
<reference evidence="3 4" key="1">
    <citation type="submission" date="2024-02" db="EMBL/GenBank/DDBJ databases">
        <title>Expansion and revision of Xanthobacter and proposal of Roseixanthobacter gen. nov.</title>
        <authorList>
            <person name="Soltysiak M.P.M."/>
            <person name="Jalihal A."/>
            <person name="Ory A."/>
            <person name="Chrisophersen C."/>
            <person name="Lee A.D."/>
            <person name="Boulton J."/>
            <person name="Springer M."/>
        </authorList>
    </citation>
    <scope>NUCLEOTIDE SEQUENCE [LARGE SCALE GENOMIC DNA]</scope>
    <source>
        <strain evidence="3 4">23A</strain>
    </source>
</reference>
<name>A0ABW7A2F8_9HYPH</name>
<evidence type="ECO:0000313" key="3">
    <source>
        <dbReference type="EMBL" id="MFG1375068.1"/>
    </source>
</evidence>
<accession>A0ABW7A2F8</accession>